<dbReference type="EMBL" id="OBMI01000001">
    <property type="protein sequence ID" value="SOB78524.1"/>
    <property type="molecule type" value="Genomic_DNA"/>
</dbReference>
<evidence type="ECO:0000256" key="1">
    <source>
        <dbReference type="SAM" id="Phobius"/>
    </source>
</evidence>
<keyword evidence="1" id="KW-0812">Transmembrane</keyword>
<feature type="transmembrane region" description="Helical" evidence="1">
    <location>
        <begin position="136"/>
        <end position="152"/>
    </location>
</feature>
<name>A0A285QAK9_9SPHN</name>
<evidence type="ECO:0000313" key="2">
    <source>
        <dbReference type="EMBL" id="SOB78524.1"/>
    </source>
</evidence>
<dbReference type="AlphaFoldDB" id="A0A285QAK9"/>
<sequence length="156" mass="16950">MTVSIVAEIPGAQRPGAEPKSASVKANHRLLAWSGVLGGAIGFAMAMSVLSTRPEQGNVAEAMIYGPLPVWLAVVMALLWGAVLPVISWRWHQVVDEHEREAYRDGAVAGFYVMGVGAPVWWLLARAGLLPPIDLATLYASFLIVSGLVWAWRKYR</sequence>
<protein>
    <submittedName>
        <fullName evidence="2">Uncharacterized protein</fullName>
    </submittedName>
</protein>
<feature type="transmembrane region" description="Helical" evidence="1">
    <location>
        <begin position="103"/>
        <end position="124"/>
    </location>
</feature>
<keyword evidence="1" id="KW-1133">Transmembrane helix</keyword>
<organism evidence="2 3">
    <name type="scientific">Sphingomonas guangdongensis</name>
    <dbReference type="NCBI Taxonomy" id="1141890"/>
    <lineage>
        <taxon>Bacteria</taxon>
        <taxon>Pseudomonadati</taxon>
        <taxon>Pseudomonadota</taxon>
        <taxon>Alphaproteobacteria</taxon>
        <taxon>Sphingomonadales</taxon>
        <taxon>Sphingomonadaceae</taxon>
        <taxon>Sphingomonas</taxon>
    </lineage>
</organism>
<dbReference type="RefSeq" id="WP_097062037.1">
    <property type="nucleotide sequence ID" value="NZ_OBMI01000001.1"/>
</dbReference>
<reference evidence="2 3" key="1">
    <citation type="submission" date="2017-07" db="EMBL/GenBank/DDBJ databases">
        <authorList>
            <person name="Sun Z.S."/>
            <person name="Albrecht U."/>
            <person name="Echele G."/>
            <person name="Lee C.C."/>
        </authorList>
    </citation>
    <scope>NUCLEOTIDE SEQUENCE [LARGE SCALE GENOMIC DNA]</scope>
    <source>
        <strain evidence="2 3">CGMCC 1.12672</strain>
    </source>
</reference>
<proteinExistence type="predicted"/>
<dbReference type="Proteomes" id="UP000219494">
    <property type="component" value="Unassembled WGS sequence"/>
</dbReference>
<gene>
    <name evidence="2" type="ORF">SAMN06297144_0029</name>
</gene>
<keyword evidence="1" id="KW-0472">Membrane</keyword>
<feature type="transmembrane region" description="Helical" evidence="1">
    <location>
        <begin position="70"/>
        <end position="91"/>
    </location>
</feature>
<dbReference type="OrthoDB" id="7408924at2"/>
<accession>A0A285QAK9</accession>
<keyword evidence="3" id="KW-1185">Reference proteome</keyword>
<evidence type="ECO:0000313" key="3">
    <source>
        <dbReference type="Proteomes" id="UP000219494"/>
    </source>
</evidence>
<feature type="transmembrane region" description="Helical" evidence="1">
    <location>
        <begin position="30"/>
        <end position="50"/>
    </location>
</feature>